<evidence type="ECO:0000256" key="1">
    <source>
        <dbReference type="SAM" id="MobiDB-lite"/>
    </source>
</evidence>
<keyword evidence="3" id="KW-1185">Reference proteome</keyword>
<sequence length="63" mass="7370">MARTAVRWRSRARRSERTPALSGEEIPIGSTVWPGGDELRRWVVVLGRGWPERRENIGERERE</sequence>
<comment type="caution">
    <text evidence="2">The sequence shown here is derived from an EMBL/GenBank/DDBJ whole genome shotgun (WGS) entry which is preliminary data.</text>
</comment>
<evidence type="ECO:0000313" key="2">
    <source>
        <dbReference type="EMBL" id="KAJ6791037.1"/>
    </source>
</evidence>
<protein>
    <submittedName>
        <fullName evidence="2">Uncharacterized protein</fullName>
    </submittedName>
</protein>
<gene>
    <name evidence="2" type="ORF">M6B38_246970</name>
</gene>
<reference evidence="2" key="1">
    <citation type="journal article" date="2023" name="GigaByte">
        <title>Genome assembly of the bearded iris, Iris pallida Lam.</title>
        <authorList>
            <person name="Bruccoleri R.E."/>
            <person name="Oakeley E.J."/>
            <person name="Faust A.M.E."/>
            <person name="Altorfer M."/>
            <person name="Dessus-Babus S."/>
            <person name="Burckhardt D."/>
            <person name="Oertli M."/>
            <person name="Naumann U."/>
            <person name="Petersen F."/>
            <person name="Wong J."/>
        </authorList>
    </citation>
    <scope>NUCLEOTIDE SEQUENCE</scope>
    <source>
        <strain evidence="2">GSM-AAB239-AS_SAM_17_03QT</strain>
    </source>
</reference>
<reference evidence="2" key="2">
    <citation type="submission" date="2023-04" db="EMBL/GenBank/DDBJ databases">
        <authorList>
            <person name="Bruccoleri R.E."/>
            <person name="Oakeley E.J."/>
            <person name="Faust A.-M."/>
            <person name="Dessus-Babus S."/>
            <person name="Altorfer M."/>
            <person name="Burckhardt D."/>
            <person name="Oertli M."/>
            <person name="Naumann U."/>
            <person name="Petersen F."/>
            <person name="Wong J."/>
        </authorList>
    </citation>
    <scope>NUCLEOTIDE SEQUENCE</scope>
    <source>
        <strain evidence="2">GSM-AAB239-AS_SAM_17_03QT</strain>
        <tissue evidence="2">Leaf</tissue>
    </source>
</reference>
<dbReference type="AlphaFoldDB" id="A0AAX6DGY1"/>
<evidence type="ECO:0000313" key="3">
    <source>
        <dbReference type="Proteomes" id="UP001140949"/>
    </source>
</evidence>
<accession>A0AAX6DGY1</accession>
<proteinExistence type="predicted"/>
<dbReference type="EMBL" id="JANAVB010044814">
    <property type="protein sequence ID" value="KAJ6791037.1"/>
    <property type="molecule type" value="Genomic_DNA"/>
</dbReference>
<name>A0AAX6DGY1_IRIPA</name>
<feature type="compositionally biased region" description="Basic residues" evidence="1">
    <location>
        <begin position="1"/>
        <end position="14"/>
    </location>
</feature>
<feature type="region of interest" description="Disordered" evidence="1">
    <location>
        <begin position="1"/>
        <end position="21"/>
    </location>
</feature>
<organism evidence="2 3">
    <name type="scientific">Iris pallida</name>
    <name type="common">Sweet iris</name>
    <dbReference type="NCBI Taxonomy" id="29817"/>
    <lineage>
        <taxon>Eukaryota</taxon>
        <taxon>Viridiplantae</taxon>
        <taxon>Streptophyta</taxon>
        <taxon>Embryophyta</taxon>
        <taxon>Tracheophyta</taxon>
        <taxon>Spermatophyta</taxon>
        <taxon>Magnoliopsida</taxon>
        <taxon>Liliopsida</taxon>
        <taxon>Asparagales</taxon>
        <taxon>Iridaceae</taxon>
        <taxon>Iridoideae</taxon>
        <taxon>Irideae</taxon>
        <taxon>Iris</taxon>
    </lineage>
</organism>
<dbReference type="Proteomes" id="UP001140949">
    <property type="component" value="Unassembled WGS sequence"/>
</dbReference>